<name>A0A4Q2DQ43_9AGAR</name>
<dbReference type="Proteomes" id="UP000290288">
    <property type="component" value="Unassembled WGS sequence"/>
</dbReference>
<dbReference type="OrthoDB" id="3643at2759"/>
<dbReference type="InterPro" id="IPR045079">
    <property type="entry name" value="Oxoprolinase-like"/>
</dbReference>
<proteinExistence type="predicted"/>
<organism evidence="2 3">
    <name type="scientific">Candolleomyces aberdarensis</name>
    <dbReference type="NCBI Taxonomy" id="2316362"/>
    <lineage>
        <taxon>Eukaryota</taxon>
        <taxon>Fungi</taxon>
        <taxon>Dikarya</taxon>
        <taxon>Basidiomycota</taxon>
        <taxon>Agaricomycotina</taxon>
        <taxon>Agaricomycetes</taxon>
        <taxon>Agaricomycetidae</taxon>
        <taxon>Agaricales</taxon>
        <taxon>Agaricineae</taxon>
        <taxon>Psathyrellaceae</taxon>
        <taxon>Candolleomyces</taxon>
    </lineage>
</organism>
<evidence type="ECO:0000313" key="3">
    <source>
        <dbReference type="Proteomes" id="UP000290288"/>
    </source>
</evidence>
<dbReference type="GO" id="GO:0005829">
    <property type="term" value="C:cytosol"/>
    <property type="evidence" value="ECO:0007669"/>
    <property type="project" value="TreeGrafter"/>
</dbReference>
<accession>A0A4Q2DQ43</accession>
<gene>
    <name evidence="2" type="ORF">EST38_g3560</name>
</gene>
<dbReference type="GO" id="GO:0006749">
    <property type="term" value="P:glutathione metabolic process"/>
    <property type="evidence" value="ECO:0007669"/>
    <property type="project" value="TreeGrafter"/>
</dbReference>
<dbReference type="PANTHER" id="PTHR11365:SF2">
    <property type="entry name" value="5-OXOPROLINASE"/>
    <property type="match status" value="1"/>
</dbReference>
<evidence type="ECO:0000313" key="2">
    <source>
        <dbReference type="EMBL" id="RXW22307.1"/>
    </source>
</evidence>
<feature type="domain" description="Hydantoinase A/oxoprolinase" evidence="1">
    <location>
        <begin position="102"/>
        <end position="209"/>
    </location>
</feature>
<protein>
    <recommendedName>
        <fullName evidence="1">Hydantoinase A/oxoprolinase domain-containing protein</fullName>
    </recommendedName>
</protein>
<comment type="caution">
    <text evidence="2">The sequence shown here is derived from an EMBL/GenBank/DDBJ whole genome shotgun (WGS) entry which is preliminary data.</text>
</comment>
<dbReference type="PANTHER" id="PTHR11365">
    <property type="entry name" value="5-OXOPROLINASE RELATED"/>
    <property type="match status" value="1"/>
</dbReference>
<sequence length="212" mass="22907">MRKGAYEEIVGNLARKIGLEHVSQSSKFVPMTKMYLGFSSGFDKSLKERTFHADELAYEGYALTGWDGRPGKRVPVIRYVINGLDSSWAFFLILRFLFLDSLDVGGTSTDVSRFDGRYEVVYETTTAGVTVQSPQLDINTVAAGDGSCLTSRNGLLAGPESAGANPGAACYRKGGPLAVTDANLPGRLVADFFPKIFAKSEKGSLDDELRSA</sequence>
<dbReference type="InterPro" id="IPR002821">
    <property type="entry name" value="Hydantoinase_A"/>
</dbReference>
<dbReference type="AlphaFoldDB" id="A0A4Q2DQ43"/>
<reference evidence="2 3" key="1">
    <citation type="submission" date="2019-01" db="EMBL/GenBank/DDBJ databases">
        <title>Draft genome sequence of Psathyrella aberdarensis IHI B618.</title>
        <authorList>
            <person name="Buettner E."/>
            <person name="Kellner H."/>
        </authorList>
    </citation>
    <scope>NUCLEOTIDE SEQUENCE [LARGE SCALE GENOMIC DNA]</scope>
    <source>
        <strain evidence="2 3">IHI B618</strain>
    </source>
</reference>
<evidence type="ECO:0000259" key="1">
    <source>
        <dbReference type="Pfam" id="PF01968"/>
    </source>
</evidence>
<dbReference type="Pfam" id="PF01968">
    <property type="entry name" value="Hydantoinase_A"/>
    <property type="match status" value="1"/>
</dbReference>
<dbReference type="GO" id="GO:0017168">
    <property type="term" value="F:5-oxoprolinase (ATP-hydrolyzing) activity"/>
    <property type="evidence" value="ECO:0007669"/>
    <property type="project" value="TreeGrafter"/>
</dbReference>
<dbReference type="STRING" id="2316362.A0A4Q2DQ43"/>
<keyword evidence="3" id="KW-1185">Reference proteome</keyword>
<dbReference type="EMBL" id="SDEE01000076">
    <property type="protein sequence ID" value="RXW22307.1"/>
    <property type="molecule type" value="Genomic_DNA"/>
</dbReference>